<dbReference type="SUPFAM" id="SSF48179">
    <property type="entry name" value="6-phosphogluconate dehydrogenase C-terminal domain-like"/>
    <property type="match status" value="1"/>
</dbReference>
<evidence type="ECO:0000313" key="11">
    <source>
        <dbReference type="EMBL" id="KAF2453701.1"/>
    </source>
</evidence>
<dbReference type="InterPro" id="IPR036291">
    <property type="entry name" value="NAD(P)-bd_dom_sf"/>
</dbReference>
<feature type="domain" description="3-hydroxyisobutyrate dehydrogenase-like NAD-binding" evidence="10">
    <location>
        <begin position="171"/>
        <end position="264"/>
    </location>
</feature>
<evidence type="ECO:0000256" key="4">
    <source>
        <dbReference type="ARBA" id="ARBA00022456"/>
    </source>
</evidence>
<keyword evidence="6" id="KW-0520">NAD</keyword>
<evidence type="ECO:0000256" key="3">
    <source>
        <dbReference type="ARBA" id="ARBA00012991"/>
    </source>
</evidence>
<evidence type="ECO:0000256" key="2">
    <source>
        <dbReference type="ARBA" id="ARBA00006013"/>
    </source>
</evidence>
<evidence type="ECO:0000256" key="6">
    <source>
        <dbReference type="ARBA" id="ARBA00023027"/>
    </source>
</evidence>
<dbReference type="EC" id="1.1.1.31" evidence="3"/>
<feature type="domain" description="6-phosphogluconate dehydrogenase NADP-binding" evidence="9">
    <location>
        <begin position="5"/>
        <end position="168"/>
    </location>
</feature>
<evidence type="ECO:0000256" key="8">
    <source>
        <dbReference type="PIRSR" id="PIRSR000103-1"/>
    </source>
</evidence>
<dbReference type="InterPro" id="IPR013328">
    <property type="entry name" value="6PGD_dom2"/>
</dbReference>
<dbReference type="InterPro" id="IPR008927">
    <property type="entry name" value="6-PGluconate_DH-like_C_sf"/>
</dbReference>
<dbReference type="InterPro" id="IPR006115">
    <property type="entry name" value="6PGDH_NADP-bd"/>
</dbReference>
<dbReference type="OrthoDB" id="21615at2759"/>
<dbReference type="GO" id="GO:0008442">
    <property type="term" value="F:3-hydroxyisobutyrate dehydrogenase activity"/>
    <property type="evidence" value="ECO:0007669"/>
    <property type="project" value="UniProtKB-EC"/>
</dbReference>
<reference evidence="11" key="1">
    <citation type="journal article" date="2020" name="Stud. Mycol.">
        <title>101 Dothideomycetes genomes: a test case for predicting lifestyles and emergence of pathogens.</title>
        <authorList>
            <person name="Haridas S."/>
            <person name="Albert R."/>
            <person name="Binder M."/>
            <person name="Bloem J."/>
            <person name="Labutti K."/>
            <person name="Salamov A."/>
            <person name="Andreopoulos B."/>
            <person name="Baker S."/>
            <person name="Barry K."/>
            <person name="Bills G."/>
            <person name="Bluhm B."/>
            <person name="Cannon C."/>
            <person name="Castanera R."/>
            <person name="Culley D."/>
            <person name="Daum C."/>
            <person name="Ezra D."/>
            <person name="Gonzalez J."/>
            <person name="Henrissat B."/>
            <person name="Kuo A."/>
            <person name="Liang C."/>
            <person name="Lipzen A."/>
            <person name="Lutzoni F."/>
            <person name="Magnuson J."/>
            <person name="Mondo S."/>
            <person name="Nolan M."/>
            <person name="Ohm R."/>
            <person name="Pangilinan J."/>
            <person name="Park H.-J."/>
            <person name="Ramirez L."/>
            <person name="Alfaro M."/>
            <person name="Sun H."/>
            <person name="Tritt A."/>
            <person name="Yoshinaga Y."/>
            <person name="Zwiers L.-H."/>
            <person name="Turgeon B."/>
            <person name="Goodwin S."/>
            <person name="Spatafora J."/>
            <person name="Crous P."/>
            <person name="Grigoriev I."/>
        </authorList>
    </citation>
    <scope>NUCLEOTIDE SEQUENCE</scope>
    <source>
        <strain evidence="11">ATCC 16933</strain>
    </source>
</reference>
<evidence type="ECO:0000313" key="12">
    <source>
        <dbReference type="Proteomes" id="UP000799766"/>
    </source>
</evidence>
<dbReference type="Pfam" id="PF14833">
    <property type="entry name" value="NAD_binding_11"/>
    <property type="match status" value="1"/>
</dbReference>
<dbReference type="InterPro" id="IPR029154">
    <property type="entry name" value="HIBADH-like_NADP-bd"/>
</dbReference>
<comment type="pathway">
    <text evidence="1">Amino-acid degradation; L-valine degradation.</text>
</comment>
<feature type="active site" evidence="8">
    <location>
        <position position="177"/>
    </location>
</feature>
<evidence type="ECO:0000256" key="1">
    <source>
        <dbReference type="ARBA" id="ARBA00005109"/>
    </source>
</evidence>
<sequence>MSLPTIGYIGLGNAGYPMAANLPRAGYTLVVRDADPEREKKFVHEFPSCRIAKPGKDAFNDCEVIITMLPNGKVVRDVVLGENGIGPALKAGTVIIDTSSSSPFDTRALGEELAAHKLLLVDSPITQEFLHAIHDAGATLMIGSDSEEAIQKAKPVLDAMSKYTFVMGRLGAGHAMKTLNNYVSVGSIIALCDALVAGQKFGLDPNVMLDVLNVGTGKNFSTAYSMKEEGLTRRFQTGYQLSLLVKDVKIAKEVIESTGFKTGFPDLALHDLSDGLKLVQDGACHTECLKSWESRAGVTLKRRERD</sequence>
<dbReference type="Gene3D" id="3.40.50.720">
    <property type="entry name" value="NAD(P)-binding Rossmann-like Domain"/>
    <property type="match status" value="1"/>
</dbReference>
<dbReference type="EMBL" id="MU001695">
    <property type="protein sequence ID" value="KAF2453701.1"/>
    <property type="molecule type" value="Genomic_DNA"/>
</dbReference>
<dbReference type="Gene3D" id="1.10.1040.10">
    <property type="entry name" value="N-(1-d-carboxylethyl)-l-norvaline Dehydrogenase, domain 2"/>
    <property type="match status" value="1"/>
</dbReference>
<dbReference type="PANTHER" id="PTHR22981">
    <property type="entry name" value="3-HYDROXYISOBUTYRATE DEHYDROGENASE-RELATED"/>
    <property type="match status" value="1"/>
</dbReference>
<gene>
    <name evidence="11" type="ORF">BDY21DRAFT_116870</name>
</gene>
<keyword evidence="4" id="KW-0101">Branched-chain amino acid catabolism</keyword>
<organism evidence="11 12">
    <name type="scientific">Lineolata rhizophorae</name>
    <dbReference type="NCBI Taxonomy" id="578093"/>
    <lineage>
        <taxon>Eukaryota</taxon>
        <taxon>Fungi</taxon>
        <taxon>Dikarya</taxon>
        <taxon>Ascomycota</taxon>
        <taxon>Pezizomycotina</taxon>
        <taxon>Dothideomycetes</taxon>
        <taxon>Dothideomycetes incertae sedis</taxon>
        <taxon>Lineolatales</taxon>
        <taxon>Lineolataceae</taxon>
        <taxon>Lineolata</taxon>
    </lineage>
</organism>
<dbReference type="PANTHER" id="PTHR22981:SF7">
    <property type="entry name" value="3-HYDROXYISOBUTYRATE DEHYDROGENASE, MITOCHONDRIAL"/>
    <property type="match status" value="1"/>
</dbReference>
<evidence type="ECO:0000259" key="9">
    <source>
        <dbReference type="Pfam" id="PF03446"/>
    </source>
</evidence>
<comment type="similarity">
    <text evidence="2">Belongs to the HIBADH-related family. 3-hydroxyisobutyrate dehydrogenase subfamily.</text>
</comment>
<evidence type="ECO:0000259" key="10">
    <source>
        <dbReference type="Pfam" id="PF14833"/>
    </source>
</evidence>
<evidence type="ECO:0000256" key="7">
    <source>
        <dbReference type="ARBA" id="ARBA00049197"/>
    </source>
</evidence>
<dbReference type="InterPro" id="IPR015815">
    <property type="entry name" value="HIBADH-related"/>
</dbReference>
<dbReference type="SUPFAM" id="SSF51735">
    <property type="entry name" value="NAD(P)-binding Rossmann-fold domains"/>
    <property type="match status" value="1"/>
</dbReference>
<comment type="catalytic activity">
    <reaction evidence="7">
        <text>3-hydroxy-2-methylpropanoate + NAD(+) = 2-methyl-3-oxopropanoate + NADH + H(+)</text>
        <dbReference type="Rhea" id="RHEA:17681"/>
        <dbReference type="ChEBI" id="CHEBI:11805"/>
        <dbReference type="ChEBI" id="CHEBI:15378"/>
        <dbReference type="ChEBI" id="CHEBI:57540"/>
        <dbReference type="ChEBI" id="CHEBI:57700"/>
        <dbReference type="ChEBI" id="CHEBI:57945"/>
        <dbReference type="EC" id="1.1.1.31"/>
    </reaction>
</comment>
<proteinExistence type="inferred from homology"/>
<dbReference type="Proteomes" id="UP000799766">
    <property type="component" value="Unassembled WGS sequence"/>
</dbReference>
<keyword evidence="12" id="KW-1185">Reference proteome</keyword>
<name>A0A6A6NPQ0_9PEZI</name>
<dbReference type="Pfam" id="PF03446">
    <property type="entry name" value="NAD_binding_2"/>
    <property type="match status" value="1"/>
</dbReference>
<dbReference type="GO" id="GO:0050661">
    <property type="term" value="F:NADP binding"/>
    <property type="evidence" value="ECO:0007669"/>
    <property type="project" value="InterPro"/>
</dbReference>
<dbReference type="PIRSF" id="PIRSF000103">
    <property type="entry name" value="HIBADH"/>
    <property type="match status" value="1"/>
</dbReference>
<protein>
    <recommendedName>
        <fullName evidence="3">3-hydroxyisobutyrate dehydrogenase</fullName>
        <ecNumber evidence="3">1.1.1.31</ecNumber>
    </recommendedName>
</protein>
<dbReference type="AlphaFoldDB" id="A0A6A6NPQ0"/>
<keyword evidence="5" id="KW-0560">Oxidoreductase</keyword>
<accession>A0A6A6NPQ0</accession>
<dbReference type="GO" id="GO:0051287">
    <property type="term" value="F:NAD binding"/>
    <property type="evidence" value="ECO:0007669"/>
    <property type="project" value="InterPro"/>
</dbReference>
<evidence type="ECO:0000256" key="5">
    <source>
        <dbReference type="ARBA" id="ARBA00023002"/>
    </source>
</evidence>
<dbReference type="GO" id="GO:0009083">
    <property type="term" value="P:branched-chain amino acid catabolic process"/>
    <property type="evidence" value="ECO:0007669"/>
    <property type="project" value="UniProtKB-KW"/>
</dbReference>